<keyword evidence="3" id="KW-1003">Cell membrane</keyword>
<comment type="caution">
    <text evidence="9">The sequence shown here is derived from an EMBL/GenBank/DDBJ whole genome shotgun (WGS) entry which is preliminary data.</text>
</comment>
<evidence type="ECO:0000313" key="10">
    <source>
        <dbReference type="Proteomes" id="UP000824115"/>
    </source>
</evidence>
<feature type="transmembrane region" description="Helical" evidence="7">
    <location>
        <begin position="73"/>
        <end position="94"/>
    </location>
</feature>
<dbReference type="Proteomes" id="UP000824115">
    <property type="component" value="Unassembled WGS sequence"/>
</dbReference>
<keyword evidence="6 7" id="KW-0472">Membrane</keyword>
<feature type="transmembrane region" description="Helical" evidence="7">
    <location>
        <begin position="358"/>
        <end position="383"/>
    </location>
</feature>
<evidence type="ECO:0000256" key="5">
    <source>
        <dbReference type="ARBA" id="ARBA00022989"/>
    </source>
</evidence>
<keyword evidence="5 7" id="KW-1133">Transmembrane helix</keyword>
<dbReference type="PROSITE" id="PS50850">
    <property type="entry name" value="MFS"/>
    <property type="match status" value="1"/>
</dbReference>
<dbReference type="Pfam" id="PF03825">
    <property type="entry name" value="Nuc_H_symport"/>
    <property type="match status" value="1"/>
</dbReference>
<evidence type="ECO:0000259" key="8">
    <source>
        <dbReference type="PROSITE" id="PS50850"/>
    </source>
</evidence>
<feature type="transmembrane region" description="Helical" evidence="7">
    <location>
        <begin position="100"/>
        <end position="122"/>
    </location>
</feature>
<comment type="subcellular location">
    <subcellularLocation>
        <location evidence="1">Cell membrane</location>
        <topology evidence="1">Multi-pass membrane protein</topology>
    </subcellularLocation>
</comment>
<dbReference type="GO" id="GO:0015212">
    <property type="term" value="F:cytidine transmembrane transporter activity"/>
    <property type="evidence" value="ECO:0007669"/>
    <property type="project" value="TreeGrafter"/>
</dbReference>
<dbReference type="GO" id="GO:0005886">
    <property type="term" value="C:plasma membrane"/>
    <property type="evidence" value="ECO:0007669"/>
    <property type="project" value="UniProtKB-SubCell"/>
</dbReference>
<evidence type="ECO:0000256" key="3">
    <source>
        <dbReference type="ARBA" id="ARBA00022475"/>
    </source>
</evidence>
<feature type="transmembrane region" description="Helical" evidence="7">
    <location>
        <begin position="293"/>
        <end position="312"/>
    </location>
</feature>
<keyword evidence="2" id="KW-0813">Transport</keyword>
<feature type="transmembrane region" description="Helical" evidence="7">
    <location>
        <begin position="266"/>
        <end position="286"/>
    </location>
</feature>
<dbReference type="SUPFAM" id="SSF103473">
    <property type="entry name" value="MFS general substrate transporter"/>
    <property type="match status" value="1"/>
</dbReference>
<dbReference type="PANTHER" id="PTHR23522">
    <property type="entry name" value="BLL5896 PROTEIN"/>
    <property type="match status" value="1"/>
</dbReference>
<dbReference type="AlphaFoldDB" id="A0A9D2KA06"/>
<evidence type="ECO:0000256" key="7">
    <source>
        <dbReference type="SAM" id="Phobius"/>
    </source>
</evidence>
<reference evidence="9" key="1">
    <citation type="journal article" date="2021" name="PeerJ">
        <title>Extensive microbial diversity within the chicken gut microbiome revealed by metagenomics and culture.</title>
        <authorList>
            <person name="Gilroy R."/>
            <person name="Ravi A."/>
            <person name="Getino M."/>
            <person name="Pursley I."/>
            <person name="Horton D.L."/>
            <person name="Alikhan N.F."/>
            <person name="Baker D."/>
            <person name="Gharbi K."/>
            <person name="Hall N."/>
            <person name="Watson M."/>
            <person name="Adriaenssens E.M."/>
            <person name="Foster-Nyarko E."/>
            <person name="Jarju S."/>
            <person name="Secka A."/>
            <person name="Antonio M."/>
            <person name="Oren A."/>
            <person name="Chaudhuri R.R."/>
            <person name="La Ragione R."/>
            <person name="Hildebrand F."/>
            <person name="Pallen M.J."/>
        </authorList>
    </citation>
    <scope>NUCLEOTIDE SEQUENCE</scope>
    <source>
        <strain evidence="9">Gambia16-554</strain>
    </source>
</reference>
<feature type="transmembrane region" description="Helical" evidence="7">
    <location>
        <begin position="403"/>
        <end position="426"/>
    </location>
</feature>
<dbReference type="GO" id="GO:0015213">
    <property type="term" value="F:uridine transmembrane transporter activity"/>
    <property type="evidence" value="ECO:0007669"/>
    <property type="project" value="TreeGrafter"/>
</dbReference>
<reference evidence="9" key="2">
    <citation type="submission" date="2021-04" db="EMBL/GenBank/DDBJ databases">
        <authorList>
            <person name="Gilroy R."/>
        </authorList>
    </citation>
    <scope>NUCLEOTIDE SEQUENCE</scope>
    <source>
        <strain evidence="9">Gambia16-554</strain>
    </source>
</reference>
<feature type="domain" description="Major facilitator superfamily (MFS) profile" evidence="8">
    <location>
        <begin position="220"/>
        <end position="434"/>
    </location>
</feature>
<evidence type="ECO:0000256" key="6">
    <source>
        <dbReference type="ARBA" id="ARBA00023136"/>
    </source>
</evidence>
<feature type="transmembrane region" description="Helical" evidence="7">
    <location>
        <begin position="221"/>
        <end position="246"/>
    </location>
</feature>
<dbReference type="Gene3D" id="1.20.1250.20">
    <property type="entry name" value="MFS general substrate transporter like domains"/>
    <property type="match status" value="2"/>
</dbReference>
<dbReference type="InterPro" id="IPR004740">
    <property type="entry name" value="Nuc_H_symport"/>
</dbReference>
<organism evidence="9 10">
    <name type="scientific">Candidatus Coprenecus stercoravium</name>
    <dbReference type="NCBI Taxonomy" id="2840735"/>
    <lineage>
        <taxon>Bacteria</taxon>
        <taxon>Pseudomonadati</taxon>
        <taxon>Bacteroidota</taxon>
        <taxon>Bacteroidia</taxon>
        <taxon>Bacteroidales</taxon>
        <taxon>Rikenellaceae</taxon>
        <taxon>Rikenellaceae incertae sedis</taxon>
        <taxon>Candidatus Coprenecus</taxon>
    </lineage>
</organism>
<dbReference type="PANTHER" id="PTHR23522:SF4">
    <property type="entry name" value="NUCLEOSIDE PERMEASE NUPG-RELATED"/>
    <property type="match status" value="1"/>
</dbReference>
<dbReference type="InterPro" id="IPR020846">
    <property type="entry name" value="MFS_dom"/>
</dbReference>
<proteinExistence type="predicted"/>
<dbReference type="InterPro" id="IPR036259">
    <property type="entry name" value="MFS_trans_sf"/>
</dbReference>
<accession>A0A9D2KA06</accession>
<name>A0A9D2KA06_9BACT</name>
<feature type="transmembrane region" description="Helical" evidence="7">
    <location>
        <begin position="39"/>
        <end position="61"/>
    </location>
</feature>
<evidence type="ECO:0000256" key="4">
    <source>
        <dbReference type="ARBA" id="ARBA00022692"/>
    </source>
</evidence>
<feature type="transmembrane region" description="Helical" evidence="7">
    <location>
        <begin position="173"/>
        <end position="193"/>
    </location>
</feature>
<dbReference type="EMBL" id="DXAW01000085">
    <property type="protein sequence ID" value="HIZ85760.1"/>
    <property type="molecule type" value="Genomic_DNA"/>
</dbReference>
<evidence type="ECO:0000313" key="9">
    <source>
        <dbReference type="EMBL" id="HIZ85760.1"/>
    </source>
</evidence>
<evidence type="ECO:0000256" key="2">
    <source>
        <dbReference type="ARBA" id="ARBA00022448"/>
    </source>
</evidence>
<sequence length="434" mass="47064">MRHLKIRLILLSFLQFAVWGAYLVSQGRYLSGVGFGDRIGLFYAVQGIVSMFMPALMGIVADRYVPAQRLLGICHALAGTAMAAAGIYGVMTGAEVEFGVLFSLFALSILFFMPTIALSNSVAYTVLERAGMDPVKEFPPIRVWGTVGFICSMLFVDVAGFRGQSMQTTSAQYVVSGILSLALAVYTLTLPGCPVSNAGNRKSIADAMGLRAFALFRQRRMAVFFIFSMLLGVALQITNGFASPFLADFGHLPEYENSFGVAHSNVLISVSQVSEALCFLLIPFFLKKYGIKTVMLIAMTAWTLRFALFAVGNPGNGVWLFILSMAVYGVAFDFFNISGSLFVNQTTDKSMRASAQGLFMLMTNGIGAAAGTLGAQAVVNALVNVHKSPVQGASTDWYAVMSGWSVCWWIFAAYALFTAVLFAVFFRYGRAEKH</sequence>
<evidence type="ECO:0000256" key="1">
    <source>
        <dbReference type="ARBA" id="ARBA00004651"/>
    </source>
</evidence>
<keyword evidence="4 7" id="KW-0812">Transmembrane</keyword>
<feature type="transmembrane region" description="Helical" evidence="7">
    <location>
        <begin position="318"/>
        <end position="337"/>
    </location>
</feature>
<feature type="transmembrane region" description="Helical" evidence="7">
    <location>
        <begin position="143"/>
        <end position="161"/>
    </location>
</feature>
<protein>
    <submittedName>
        <fullName evidence="9">MFS transporter</fullName>
    </submittedName>
</protein>
<gene>
    <name evidence="9" type="ORF">IAC04_04650</name>
</gene>